<proteinExistence type="predicted"/>
<keyword evidence="1" id="KW-0175">Coiled coil</keyword>
<evidence type="ECO:0000256" key="1">
    <source>
        <dbReference type="SAM" id="Coils"/>
    </source>
</evidence>
<name>A0A1M7ZF32_9BACT</name>
<dbReference type="RefSeq" id="WP_073572400.1">
    <property type="nucleotide sequence ID" value="NZ_FRXN01000003.1"/>
</dbReference>
<gene>
    <name evidence="2" type="ORF">SAMN04488108_2793</name>
</gene>
<protein>
    <recommendedName>
        <fullName evidence="4">Transcription elongation factor, GreA/GreB, C-term</fullName>
    </recommendedName>
</protein>
<dbReference type="STRING" id="1073327.SAMN04488108_2793"/>
<sequence length="149" mass="16984">MEMIDKKAIIKGCLIKQEMQIQDFEKEIQDLKSEIYDHDVIPSQDGGGTTERQEVLARYESELEFLKSELAKLESIDWERVHEVVDTGAVVVTDKRVFFVAVSTEEVEVNGSSIFGLSTQAPIFLQMKGKKSGDEFDFNGQHYKISKVY</sequence>
<accession>A0A1M7ZF32</accession>
<reference evidence="3" key="1">
    <citation type="submission" date="2016-12" db="EMBL/GenBank/DDBJ databases">
        <authorList>
            <person name="Varghese N."/>
            <person name="Submissions S."/>
        </authorList>
    </citation>
    <scope>NUCLEOTIDE SEQUENCE [LARGE SCALE GENOMIC DNA]</scope>
    <source>
        <strain evidence="3">DSM 25035</strain>
    </source>
</reference>
<organism evidence="2 3">
    <name type="scientific">Algoriphagus zhangzhouensis</name>
    <dbReference type="NCBI Taxonomy" id="1073327"/>
    <lineage>
        <taxon>Bacteria</taxon>
        <taxon>Pseudomonadati</taxon>
        <taxon>Bacteroidota</taxon>
        <taxon>Cytophagia</taxon>
        <taxon>Cytophagales</taxon>
        <taxon>Cyclobacteriaceae</taxon>
        <taxon>Algoriphagus</taxon>
    </lineage>
</organism>
<evidence type="ECO:0000313" key="2">
    <source>
        <dbReference type="EMBL" id="SHO63497.1"/>
    </source>
</evidence>
<evidence type="ECO:0000313" key="3">
    <source>
        <dbReference type="Proteomes" id="UP000184609"/>
    </source>
</evidence>
<feature type="coiled-coil region" evidence="1">
    <location>
        <begin position="14"/>
        <end position="76"/>
    </location>
</feature>
<dbReference type="Proteomes" id="UP000184609">
    <property type="component" value="Unassembled WGS sequence"/>
</dbReference>
<keyword evidence="3" id="KW-1185">Reference proteome</keyword>
<dbReference type="AlphaFoldDB" id="A0A1M7ZF32"/>
<dbReference type="OrthoDB" id="667380at2"/>
<evidence type="ECO:0008006" key="4">
    <source>
        <dbReference type="Google" id="ProtNLM"/>
    </source>
</evidence>
<dbReference type="EMBL" id="FRXN01000003">
    <property type="protein sequence ID" value="SHO63497.1"/>
    <property type="molecule type" value="Genomic_DNA"/>
</dbReference>